<keyword evidence="2" id="KW-1185">Reference proteome</keyword>
<gene>
    <name evidence="1" type="ORF">Amon01_000252900</name>
</gene>
<protein>
    <submittedName>
        <fullName evidence="1">Unnamed protein product</fullName>
    </submittedName>
</protein>
<name>A0A9W6YUP1_AMBMO</name>
<sequence length="989" mass="115187">MAQEKEDTQVDLISPCVDELIKLKVSPNNRTWFLLFDRITEESLKESLLDAMKELNILNSEFAPYLMKWKSKGSGSHDGAIEYTQSATGLSINSNCPVSFMDSVLALPFNSKVRPRTSFHSDLYRAKNVIKFTDEDFNLEAKKQDVNDALSVFLSPDNIYSDDSSNIKLQSFINETIMSTPNLLTQESWQRVIHYFLQKYKFREAFQILHEHCKEFQMTTFLLNSILFYCSNSQSPLGKELAASFFHYKKDLFRISTDYSTWKILLQIYEDAKLEQKLQLSNTIMTSKPKSNSMILFTIKTKYEELSDPILVSNWVNSELSSESLAISKMSFLVEILLKHDLYNEAVEWINRNNTLYYFDVMKQLIQYFVNRNEVVRAAVLLELFAKKTRKTENVVRSQFAEFQPVLNVNFDKCQAEVDSEKHILISQFHQLNDRWLIQKFLQIASTTPRIDTEEESHFLNTGYSKQILTVDLSHSNANPNDVCKKLFRSSVRFNHDDTDAITRYILQLDFDMISSSTYTKIFEFLAYRFDTKTMFTVLEHMHLCNKSPRLMDLNLLLKGAYNKRKQEVDRAAVVLDMFETYKIRPNRTTWFVIFQALNENESRSMMLNAMLKLKISLKEILVPVATAKFDELKNTESVISWLHEHQKLTGLKSEVSSRGLVTNAIFSCYLLDERPIEAMKFLLFNSAKGEISRHKIDQLIDYHLDRNDFIGAYLSLVFYKEAYNSYNLYDGGFAQLTEFASTRPAAQTLLDALTGVIEPTSEAKRYLGRVYEPRLKQIRTALQSKKRYFESDSLAKRFEEMDLTPDCELHDRIFKKNMFSKLNTITELNVQDWDDRDINDLLNELDLNEKSYSSDTTNAITSYLMRCDLEKLGMESKYTILEFFVFSGYFIAFRRLLKHFVKDGPKMTPDVMNLFIYESIKKHDYNAVFNHLSGFKKLSITANRSTWEIIKSSLGNGFNGKRLGELLKRKLREQQNAGDSKPRSIIHW</sequence>
<evidence type="ECO:0000313" key="2">
    <source>
        <dbReference type="Proteomes" id="UP001165063"/>
    </source>
</evidence>
<evidence type="ECO:0000313" key="1">
    <source>
        <dbReference type="EMBL" id="GMG22149.1"/>
    </source>
</evidence>
<comment type="caution">
    <text evidence="1">The sequence shown here is derived from an EMBL/GenBank/DDBJ whole genome shotgun (WGS) entry which is preliminary data.</text>
</comment>
<dbReference type="Proteomes" id="UP001165063">
    <property type="component" value="Unassembled WGS sequence"/>
</dbReference>
<accession>A0A9W6YUP1</accession>
<dbReference type="EMBL" id="BSXU01000933">
    <property type="protein sequence ID" value="GMG22149.1"/>
    <property type="molecule type" value="Genomic_DNA"/>
</dbReference>
<proteinExistence type="predicted"/>
<reference evidence="1" key="1">
    <citation type="submission" date="2023-04" db="EMBL/GenBank/DDBJ databases">
        <title>Ambrosiozyma monospora NBRC 1965.</title>
        <authorList>
            <person name="Ichikawa N."/>
            <person name="Sato H."/>
            <person name="Tonouchi N."/>
        </authorList>
    </citation>
    <scope>NUCLEOTIDE SEQUENCE</scope>
    <source>
        <strain evidence="1">NBRC 1965</strain>
    </source>
</reference>
<dbReference type="AlphaFoldDB" id="A0A9W6YUP1"/>
<organism evidence="1 2">
    <name type="scientific">Ambrosiozyma monospora</name>
    <name type="common">Yeast</name>
    <name type="synonym">Endomycopsis monosporus</name>
    <dbReference type="NCBI Taxonomy" id="43982"/>
    <lineage>
        <taxon>Eukaryota</taxon>
        <taxon>Fungi</taxon>
        <taxon>Dikarya</taxon>
        <taxon>Ascomycota</taxon>
        <taxon>Saccharomycotina</taxon>
        <taxon>Pichiomycetes</taxon>
        <taxon>Pichiales</taxon>
        <taxon>Pichiaceae</taxon>
        <taxon>Ambrosiozyma</taxon>
    </lineage>
</organism>